<evidence type="ECO:0000256" key="7">
    <source>
        <dbReference type="ARBA" id="ARBA00023136"/>
    </source>
</evidence>
<keyword evidence="6 8" id="KW-0129">CBS domain</keyword>
<evidence type="ECO:0000259" key="11">
    <source>
        <dbReference type="PROSITE" id="PS51371"/>
    </source>
</evidence>
<dbReference type="PANTHER" id="PTHR22777:SF17">
    <property type="entry name" value="UPF0053 PROTEIN SLL0260"/>
    <property type="match status" value="1"/>
</dbReference>
<dbReference type="SMART" id="SM01091">
    <property type="entry name" value="CorC_HlyC"/>
    <property type="match status" value="1"/>
</dbReference>
<feature type="transmembrane region" description="Helical" evidence="10">
    <location>
        <begin position="108"/>
        <end position="128"/>
    </location>
</feature>
<dbReference type="Pfam" id="PF01595">
    <property type="entry name" value="CNNM"/>
    <property type="match status" value="1"/>
</dbReference>
<dbReference type="PANTHER" id="PTHR22777">
    <property type="entry name" value="HEMOLYSIN-RELATED"/>
    <property type="match status" value="1"/>
</dbReference>
<keyword evidence="14" id="KW-1185">Reference proteome</keyword>
<feature type="domain" description="CBS" evidence="11">
    <location>
        <begin position="225"/>
        <end position="286"/>
    </location>
</feature>
<feature type="domain" description="CBS" evidence="11">
    <location>
        <begin position="291"/>
        <end position="348"/>
    </location>
</feature>
<dbReference type="SUPFAM" id="SSF54631">
    <property type="entry name" value="CBS-domain pair"/>
    <property type="match status" value="1"/>
</dbReference>
<evidence type="ECO:0000256" key="8">
    <source>
        <dbReference type="PROSITE-ProRule" id="PRU00703"/>
    </source>
</evidence>
<dbReference type="InterPro" id="IPR044751">
    <property type="entry name" value="Ion_transp-like_CBS"/>
</dbReference>
<dbReference type="InterPro" id="IPR002550">
    <property type="entry name" value="CNNM"/>
</dbReference>
<comment type="subcellular location">
    <subcellularLocation>
        <location evidence="1">Membrane</location>
        <topology evidence="1">Multi-pass membrane protein</topology>
    </subcellularLocation>
</comment>
<proteinExistence type="inferred from homology"/>
<evidence type="ECO:0000256" key="5">
    <source>
        <dbReference type="ARBA" id="ARBA00022989"/>
    </source>
</evidence>
<dbReference type="Pfam" id="PF00571">
    <property type="entry name" value="CBS"/>
    <property type="match status" value="2"/>
</dbReference>
<feature type="transmembrane region" description="Helical" evidence="10">
    <location>
        <begin position="59"/>
        <end position="80"/>
    </location>
</feature>
<dbReference type="RefSeq" id="WP_226384488.1">
    <property type="nucleotide sequence ID" value="NZ_JADCKA010000001.1"/>
</dbReference>
<organism evidence="13 14">
    <name type="scientific">Gallibacter intestinalis</name>
    <dbReference type="NCBI Taxonomy" id="2779356"/>
    <lineage>
        <taxon>Bacteria</taxon>
        <taxon>Bacillati</taxon>
        <taxon>Bacillota</taxon>
        <taxon>Clostridia</taxon>
        <taxon>Eubacteriales</taxon>
        <taxon>Eubacteriaceae</taxon>
        <taxon>Gallibacter</taxon>
    </lineage>
</organism>
<dbReference type="InterPro" id="IPR000644">
    <property type="entry name" value="CBS_dom"/>
</dbReference>
<feature type="transmembrane region" description="Helical" evidence="10">
    <location>
        <begin position="140"/>
        <end position="164"/>
    </location>
</feature>
<dbReference type="InterPro" id="IPR046342">
    <property type="entry name" value="CBS_dom_sf"/>
</dbReference>
<evidence type="ECO:0000256" key="4">
    <source>
        <dbReference type="ARBA" id="ARBA00022737"/>
    </source>
</evidence>
<evidence type="ECO:0000256" key="6">
    <source>
        <dbReference type="ARBA" id="ARBA00023122"/>
    </source>
</evidence>
<name>A0ABR9QVC9_9FIRM</name>
<accession>A0ABR9QVC9</accession>
<dbReference type="PROSITE" id="PS51846">
    <property type="entry name" value="CNNM"/>
    <property type="match status" value="1"/>
</dbReference>
<dbReference type="Gene3D" id="3.10.580.10">
    <property type="entry name" value="CBS-domain"/>
    <property type="match status" value="1"/>
</dbReference>
<evidence type="ECO:0000256" key="2">
    <source>
        <dbReference type="ARBA" id="ARBA00006337"/>
    </source>
</evidence>
<gene>
    <name evidence="13" type="ORF">INF20_00770</name>
</gene>
<evidence type="ECO:0000256" key="1">
    <source>
        <dbReference type="ARBA" id="ARBA00004141"/>
    </source>
</evidence>
<dbReference type="CDD" id="cd04590">
    <property type="entry name" value="CBS_pair_CorC_HlyC_assoc"/>
    <property type="match status" value="1"/>
</dbReference>
<evidence type="ECO:0000313" key="13">
    <source>
        <dbReference type="EMBL" id="MBE5034823.1"/>
    </source>
</evidence>
<feature type="transmembrane region" description="Helical" evidence="10">
    <location>
        <begin position="12"/>
        <end position="31"/>
    </location>
</feature>
<dbReference type="Pfam" id="PF03471">
    <property type="entry name" value="CorC_HlyC"/>
    <property type="match status" value="1"/>
</dbReference>
<dbReference type="InterPro" id="IPR016169">
    <property type="entry name" value="FAD-bd_PCMH_sub2"/>
</dbReference>
<evidence type="ECO:0000256" key="9">
    <source>
        <dbReference type="PROSITE-ProRule" id="PRU01193"/>
    </source>
</evidence>
<sequence length="447" mass="50548">MDTIPQQILLQLILIFLNAFFAATEIAVISLNGAKLRKEAEEGNKKSARLLKMVEEPSGFLSTIQIGITLAGFLGSAFAADNFSGYLVNWVYDDLGYRGMSQETLNTISVIVITIILSYVTLILGELVPKRIAMQKPYEIAKFTSGVVSAVATVMKPVIIFLSLSTNAVLKLLRMKTETEEESVTEEELKMMIELGGKKGVLDKDESDWIKNVFEFDDITVEEVMTQRSDMVTVDLDDDEEKILETIRESKCSRIPVYDREKDEDDIVGILHAKDYLLAGDEEREKGIEPLMRQAYFVSENMKASELFKKMQLNNMHMAIVVDEYGSINGLVTMEDLLEEIVGSIYDETDIPEVEEDIVQLAENKWKLRGDCSIKKFEAAADYEIETDNNHYVTMGGLVIEIIDEIPEDGKEFDVEIQDLKIHVLSTENRRISEMIVEKTEKTIDNE</sequence>
<dbReference type="SUPFAM" id="SSF56176">
    <property type="entry name" value="FAD-binding/transporter-associated domain-like"/>
    <property type="match status" value="1"/>
</dbReference>
<feature type="domain" description="CNNM transmembrane" evidence="12">
    <location>
        <begin position="1"/>
        <end position="206"/>
    </location>
</feature>
<dbReference type="InterPro" id="IPR005170">
    <property type="entry name" value="Transptr-assoc_dom"/>
</dbReference>
<evidence type="ECO:0000256" key="3">
    <source>
        <dbReference type="ARBA" id="ARBA00022692"/>
    </source>
</evidence>
<evidence type="ECO:0000259" key="12">
    <source>
        <dbReference type="PROSITE" id="PS51846"/>
    </source>
</evidence>
<dbReference type="EMBL" id="JADCKA010000001">
    <property type="protein sequence ID" value="MBE5034823.1"/>
    <property type="molecule type" value="Genomic_DNA"/>
</dbReference>
<keyword evidence="4" id="KW-0677">Repeat</keyword>
<keyword evidence="5 9" id="KW-1133">Transmembrane helix</keyword>
<keyword evidence="7 9" id="KW-0472">Membrane</keyword>
<evidence type="ECO:0000256" key="10">
    <source>
        <dbReference type="SAM" id="Phobius"/>
    </source>
</evidence>
<comment type="similarity">
    <text evidence="2">Belongs to the UPF0053 family.</text>
</comment>
<dbReference type="PROSITE" id="PS51371">
    <property type="entry name" value="CBS"/>
    <property type="match status" value="2"/>
</dbReference>
<dbReference type="Gene3D" id="3.30.465.10">
    <property type="match status" value="1"/>
</dbReference>
<reference evidence="13 14" key="1">
    <citation type="submission" date="2020-10" db="EMBL/GenBank/DDBJ databases">
        <title>ChiBAC.</title>
        <authorList>
            <person name="Zenner C."/>
            <person name="Hitch T.C.A."/>
            <person name="Clavel T."/>
        </authorList>
    </citation>
    <scope>NUCLEOTIDE SEQUENCE [LARGE SCALE GENOMIC DNA]</scope>
    <source>
        <strain evidence="13 14">DSM 108706</strain>
    </source>
</reference>
<dbReference type="InterPro" id="IPR036318">
    <property type="entry name" value="FAD-bd_PCMH-like_sf"/>
</dbReference>
<dbReference type="Proteomes" id="UP001516588">
    <property type="component" value="Unassembled WGS sequence"/>
</dbReference>
<keyword evidence="3 9" id="KW-0812">Transmembrane</keyword>
<comment type="caution">
    <text evidence="13">The sequence shown here is derived from an EMBL/GenBank/DDBJ whole genome shotgun (WGS) entry which is preliminary data.</text>
</comment>
<protein>
    <submittedName>
        <fullName evidence="13">HlyC/CorC family transporter</fullName>
    </submittedName>
</protein>
<evidence type="ECO:0000313" key="14">
    <source>
        <dbReference type="Proteomes" id="UP001516588"/>
    </source>
</evidence>
<dbReference type="SMART" id="SM00116">
    <property type="entry name" value="CBS"/>
    <property type="match status" value="2"/>
</dbReference>